<proteinExistence type="predicted"/>
<sequence length="52" mass="5742">MTTAIDFYDLGDGTTRTVTVQSNVPAMYRSPEARAGMESSFEEFDKYLASLA</sequence>
<accession>A0A6J6MES9</accession>
<reference evidence="1" key="1">
    <citation type="submission" date="2020-05" db="EMBL/GenBank/DDBJ databases">
        <authorList>
            <person name="Chiriac C."/>
            <person name="Salcher M."/>
            <person name="Ghai R."/>
            <person name="Kavagutti S V."/>
        </authorList>
    </citation>
    <scope>NUCLEOTIDE SEQUENCE</scope>
</reference>
<name>A0A6J6MES9_9ZZZZ</name>
<protein>
    <submittedName>
        <fullName evidence="1">Unannotated protein</fullName>
    </submittedName>
</protein>
<evidence type="ECO:0000313" key="1">
    <source>
        <dbReference type="EMBL" id="CAB4671215.1"/>
    </source>
</evidence>
<dbReference type="EMBL" id="CAEZWM010000236">
    <property type="protein sequence ID" value="CAB4671215.1"/>
    <property type="molecule type" value="Genomic_DNA"/>
</dbReference>
<dbReference type="AlphaFoldDB" id="A0A6J6MES9"/>
<gene>
    <name evidence="1" type="ORF">UFOPK2242_01472</name>
</gene>
<organism evidence="1">
    <name type="scientific">freshwater metagenome</name>
    <dbReference type="NCBI Taxonomy" id="449393"/>
    <lineage>
        <taxon>unclassified sequences</taxon>
        <taxon>metagenomes</taxon>
        <taxon>ecological metagenomes</taxon>
    </lineage>
</organism>